<sequence length="106" mass="12066">MSAQANIETLSLANTCIHLNTHSAFPITIYIRTVFIYHIPSNYSANLRRNSNSLRDEKEQKEKEDVEQWGTQVEEVSDPLPVSYNPTDNGGKGGNERGRKKDRFAR</sequence>
<dbReference type="AlphaFoldDB" id="A0A8X6YTN9"/>
<evidence type="ECO:0000313" key="3">
    <source>
        <dbReference type="EMBL" id="GFY76905.1"/>
    </source>
</evidence>
<dbReference type="Proteomes" id="UP000886998">
    <property type="component" value="Unassembled WGS sequence"/>
</dbReference>
<name>A0A8X6YTN9_9ARAC</name>
<dbReference type="EMBL" id="BMAV01022219">
    <property type="protein sequence ID" value="GFY76905.1"/>
    <property type="molecule type" value="Genomic_DNA"/>
</dbReference>
<feature type="region of interest" description="Disordered" evidence="1">
    <location>
        <begin position="46"/>
        <end position="106"/>
    </location>
</feature>
<comment type="caution">
    <text evidence="3">The sequence shown here is derived from an EMBL/GenBank/DDBJ whole genome shotgun (WGS) entry which is preliminary data.</text>
</comment>
<organism evidence="3 4">
    <name type="scientific">Trichonephila inaurata madagascariensis</name>
    <dbReference type="NCBI Taxonomy" id="2747483"/>
    <lineage>
        <taxon>Eukaryota</taxon>
        <taxon>Metazoa</taxon>
        <taxon>Ecdysozoa</taxon>
        <taxon>Arthropoda</taxon>
        <taxon>Chelicerata</taxon>
        <taxon>Arachnida</taxon>
        <taxon>Araneae</taxon>
        <taxon>Araneomorphae</taxon>
        <taxon>Entelegynae</taxon>
        <taxon>Araneoidea</taxon>
        <taxon>Nephilidae</taxon>
        <taxon>Trichonephila</taxon>
        <taxon>Trichonephila inaurata</taxon>
    </lineage>
</organism>
<gene>
    <name evidence="3" type="ORF">TNIN_260661</name>
    <name evidence="2" type="ORF">TNIN_351071</name>
</gene>
<reference evidence="3" key="1">
    <citation type="submission" date="2020-08" db="EMBL/GenBank/DDBJ databases">
        <title>Multicomponent nature underlies the extraordinary mechanical properties of spider dragline silk.</title>
        <authorList>
            <person name="Kono N."/>
            <person name="Nakamura H."/>
            <person name="Mori M."/>
            <person name="Yoshida Y."/>
            <person name="Ohtoshi R."/>
            <person name="Malay A.D."/>
            <person name="Moran D.A.P."/>
            <person name="Tomita M."/>
            <person name="Numata K."/>
            <person name="Arakawa K."/>
        </authorList>
    </citation>
    <scope>NUCLEOTIDE SEQUENCE</scope>
</reference>
<evidence type="ECO:0000256" key="1">
    <source>
        <dbReference type="SAM" id="MobiDB-lite"/>
    </source>
</evidence>
<protein>
    <submittedName>
        <fullName evidence="3">Uncharacterized protein</fullName>
    </submittedName>
</protein>
<accession>A0A8X6YTN9</accession>
<dbReference type="EMBL" id="BMAV01012079">
    <property type="protein sequence ID" value="GFY58424.1"/>
    <property type="molecule type" value="Genomic_DNA"/>
</dbReference>
<proteinExistence type="predicted"/>
<evidence type="ECO:0000313" key="2">
    <source>
        <dbReference type="EMBL" id="GFY58424.1"/>
    </source>
</evidence>
<feature type="compositionally biased region" description="Basic and acidic residues" evidence="1">
    <location>
        <begin position="94"/>
        <end position="106"/>
    </location>
</feature>
<keyword evidence="4" id="KW-1185">Reference proteome</keyword>
<feature type="compositionally biased region" description="Basic and acidic residues" evidence="1">
    <location>
        <begin position="54"/>
        <end position="66"/>
    </location>
</feature>
<evidence type="ECO:0000313" key="4">
    <source>
        <dbReference type="Proteomes" id="UP000886998"/>
    </source>
</evidence>